<dbReference type="InParanoid" id="A0A165J0C9"/>
<accession>A0A165J0C9</accession>
<feature type="domain" description="MYND-type" evidence="5">
    <location>
        <begin position="143"/>
        <end position="180"/>
    </location>
</feature>
<dbReference type="EMBL" id="KV425978">
    <property type="protein sequence ID" value="KZV94136.1"/>
    <property type="molecule type" value="Genomic_DNA"/>
</dbReference>
<dbReference type="STRING" id="1314781.A0A165J0C9"/>
<keyword evidence="1" id="KW-0479">Metal-binding</keyword>
<name>A0A165J0C9_EXIGL</name>
<dbReference type="Proteomes" id="UP000077266">
    <property type="component" value="Unassembled WGS sequence"/>
</dbReference>
<dbReference type="Gene3D" id="6.10.140.2220">
    <property type="match status" value="1"/>
</dbReference>
<evidence type="ECO:0000259" key="5">
    <source>
        <dbReference type="PROSITE" id="PS50865"/>
    </source>
</evidence>
<evidence type="ECO:0000256" key="2">
    <source>
        <dbReference type="ARBA" id="ARBA00022771"/>
    </source>
</evidence>
<proteinExistence type="predicted"/>
<keyword evidence="2 4" id="KW-0863">Zinc-finger</keyword>
<dbReference type="AlphaFoldDB" id="A0A165J0C9"/>
<evidence type="ECO:0000313" key="7">
    <source>
        <dbReference type="Proteomes" id="UP000077266"/>
    </source>
</evidence>
<gene>
    <name evidence="6" type="ORF">EXIGLDRAFT_737437</name>
</gene>
<evidence type="ECO:0000256" key="1">
    <source>
        <dbReference type="ARBA" id="ARBA00022723"/>
    </source>
</evidence>
<reference evidence="6 7" key="1">
    <citation type="journal article" date="2016" name="Mol. Biol. Evol.">
        <title>Comparative Genomics of Early-Diverging Mushroom-Forming Fungi Provides Insights into the Origins of Lignocellulose Decay Capabilities.</title>
        <authorList>
            <person name="Nagy L.G."/>
            <person name="Riley R."/>
            <person name="Tritt A."/>
            <person name="Adam C."/>
            <person name="Daum C."/>
            <person name="Floudas D."/>
            <person name="Sun H."/>
            <person name="Yadav J.S."/>
            <person name="Pangilinan J."/>
            <person name="Larsson K.H."/>
            <person name="Matsuura K."/>
            <person name="Barry K."/>
            <person name="Labutti K."/>
            <person name="Kuo R."/>
            <person name="Ohm R.A."/>
            <person name="Bhattacharya S.S."/>
            <person name="Shirouzu T."/>
            <person name="Yoshinaga Y."/>
            <person name="Martin F.M."/>
            <person name="Grigoriev I.V."/>
            <person name="Hibbett D.S."/>
        </authorList>
    </citation>
    <scope>NUCLEOTIDE SEQUENCE [LARGE SCALE GENOMIC DNA]</scope>
    <source>
        <strain evidence="6 7">HHB12029</strain>
    </source>
</reference>
<dbReference type="PROSITE" id="PS50865">
    <property type="entry name" value="ZF_MYND_2"/>
    <property type="match status" value="1"/>
</dbReference>
<dbReference type="OrthoDB" id="265717at2759"/>
<keyword evidence="7" id="KW-1185">Reference proteome</keyword>
<evidence type="ECO:0000256" key="3">
    <source>
        <dbReference type="ARBA" id="ARBA00022833"/>
    </source>
</evidence>
<evidence type="ECO:0000256" key="4">
    <source>
        <dbReference type="PROSITE-ProRule" id="PRU00134"/>
    </source>
</evidence>
<sequence length="194" mass="22054">MSTPNRPKHKHDLDFDYPDFLTWAQLPPFSGEWPARGWVFLADVVRNESFMRPMVRVRDTAGKEVLLAFYLDNGNPEAARLAQMGPGTMVAIKNCQAKQFMDGQIGIRLEDQDLANLKHLPCTVAKFKSMNNQVIRDVSEPKCERCGAADARKRCGPCKTRYCSPECQKADWRPSHKGVCQILATLRDYDEMFA</sequence>
<evidence type="ECO:0000313" key="6">
    <source>
        <dbReference type="EMBL" id="KZV94136.1"/>
    </source>
</evidence>
<protein>
    <recommendedName>
        <fullName evidence="5">MYND-type domain-containing protein</fullName>
    </recommendedName>
</protein>
<dbReference type="SUPFAM" id="SSF144232">
    <property type="entry name" value="HIT/MYND zinc finger-like"/>
    <property type="match status" value="1"/>
</dbReference>
<keyword evidence="3" id="KW-0862">Zinc</keyword>
<dbReference type="Pfam" id="PF01753">
    <property type="entry name" value="zf-MYND"/>
    <property type="match status" value="1"/>
</dbReference>
<organism evidence="6 7">
    <name type="scientific">Exidia glandulosa HHB12029</name>
    <dbReference type="NCBI Taxonomy" id="1314781"/>
    <lineage>
        <taxon>Eukaryota</taxon>
        <taxon>Fungi</taxon>
        <taxon>Dikarya</taxon>
        <taxon>Basidiomycota</taxon>
        <taxon>Agaricomycotina</taxon>
        <taxon>Agaricomycetes</taxon>
        <taxon>Auriculariales</taxon>
        <taxon>Exidiaceae</taxon>
        <taxon>Exidia</taxon>
    </lineage>
</organism>
<dbReference type="GO" id="GO:0008270">
    <property type="term" value="F:zinc ion binding"/>
    <property type="evidence" value="ECO:0007669"/>
    <property type="project" value="UniProtKB-KW"/>
</dbReference>
<dbReference type="InterPro" id="IPR002893">
    <property type="entry name" value="Znf_MYND"/>
</dbReference>